<protein>
    <submittedName>
        <fullName evidence="7">Iron-containing alcohol dehydrogenase</fullName>
    </submittedName>
</protein>
<evidence type="ECO:0000259" key="5">
    <source>
        <dbReference type="Pfam" id="PF00465"/>
    </source>
</evidence>
<feature type="domain" description="Fe-containing alcohol dehydrogenase-like C-terminal" evidence="6">
    <location>
        <begin position="193"/>
        <end position="378"/>
    </location>
</feature>
<evidence type="ECO:0000256" key="1">
    <source>
        <dbReference type="ARBA" id="ARBA00001962"/>
    </source>
</evidence>
<comment type="cofactor">
    <cofactor evidence="1">
        <name>Fe cation</name>
        <dbReference type="ChEBI" id="CHEBI:24875"/>
    </cofactor>
</comment>
<dbReference type="Proteomes" id="UP001374803">
    <property type="component" value="Chromosome"/>
</dbReference>
<dbReference type="PANTHER" id="PTHR11496">
    <property type="entry name" value="ALCOHOL DEHYDROGENASE"/>
    <property type="match status" value="1"/>
</dbReference>
<evidence type="ECO:0000256" key="4">
    <source>
        <dbReference type="ARBA" id="ARBA00023027"/>
    </source>
</evidence>
<dbReference type="Gene3D" id="1.20.1090.10">
    <property type="entry name" value="Dehydroquinate synthase-like - alpha domain"/>
    <property type="match status" value="1"/>
</dbReference>
<dbReference type="PANTHER" id="PTHR11496:SF102">
    <property type="entry name" value="ALCOHOL DEHYDROGENASE 4"/>
    <property type="match status" value="1"/>
</dbReference>
<dbReference type="SUPFAM" id="SSF56796">
    <property type="entry name" value="Dehydroquinate synthase-like"/>
    <property type="match status" value="1"/>
</dbReference>
<dbReference type="RefSeq" id="WP_394834021.1">
    <property type="nucleotide sequence ID" value="NZ_CP089929.1"/>
</dbReference>
<reference evidence="7" key="1">
    <citation type="submission" date="2021-12" db="EMBL/GenBank/DDBJ databases">
        <title>Discovery of the Pendulisporaceae a myxobacterial family with distinct sporulation behavior and unique specialized metabolism.</title>
        <authorList>
            <person name="Garcia R."/>
            <person name="Popoff A."/>
            <person name="Bader C.D."/>
            <person name="Loehr J."/>
            <person name="Walesch S."/>
            <person name="Walt C."/>
            <person name="Boldt J."/>
            <person name="Bunk B."/>
            <person name="Haeckl F.J.F.P.J."/>
            <person name="Gunesch A.P."/>
            <person name="Birkelbach J."/>
            <person name="Nuebel U."/>
            <person name="Pietschmann T."/>
            <person name="Bach T."/>
            <person name="Mueller R."/>
        </authorList>
    </citation>
    <scope>NUCLEOTIDE SEQUENCE</scope>
    <source>
        <strain evidence="7">MSr11367</strain>
    </source>
</reference>
<dbReference type="InterPro" id="IPR056798">
    <property type="entry name" value="ADH_Fe_C"/>
</dbReference>
<accession>A0ABZ2L0V9</accession>
<organism evidence="7 8">
    <name type="scientific">Pendulispora rubella</name>
    <dbReference type="NCBI Taxonomy" id="2741070"/>
    <lineage>
        <taxon>Bacteria</taxon>
        <taxon>Pseudomonadati</taxon>
        <taxon>Myxococcota</taxon>
        <taxon>Myxococcia</taxon>
        <taxon>Myxococcales</taxon>
        <taxon>Sorangiineae</taxon>
        <taxon>Pendulisporaceae</taxon>
        <taxon>Pendulispora</taxon>
    </lineage>
</organism>
<feature type="domain" description="Alcohol dehydrogenase iron-type/glycerol dehydrogenase GldA" evidence="5">
    <location>
        <begin position="10"/>
        <end position="182"/>
    </location>
</feature>
<dbReference type="PROSITE" id="PS00913">
    <property type="entry name" value="ADH_IRON_1"/>
    <property type="match status" value="1"/>
</dbReference>
<evidence type="ECO:0000256" key="2">
    <source>
        <dbReference type="ARBA" id="ARBA00007358"/>
    </source>
</evidence>
<gene>
    <name evidence="7" type="ORF">LVJ94_46705</name>
</gene>
<keyword evidence="8" id="KW-1185">Reference proteome</keyword>
<dbReference type="InterPro" id="IPR001670">
    <property type="entry name" value="ADH_Fe/GldA"/>
</dbReference>
<evidence type="ECO:0000259" key="6">
    <source>
        <dbReference type="Pfam" id="PF25137"/>
    </source>
</evidence>
<dbReference type="PROSITE" id="PS00060">
    <property type="entry name" value="ADH_IRON_2"/>
    <property type="match status" value="1"/>
</dbReference>
<comment type="similarity">
    <text evidence="2">Belongs to the iron-containing alcohol dehydrogenase family.</text>
</comment>
<name>A0ABZ2L0V9_9BACT</name>
<keyword evidence="3" id="KW-0560">Oxidoreductase</keyword>
<dbReference type="CDD" id="cd14861">
    <property type="entry name" value="Fe-ADH-like"/>
    <property type="match status" value="1"/>
</dbReference>
<evidence type="ECO:0000256" key="3">
    <source>
        <dbReference type="ARBA" id="ARBA00023002"/>
    </source>
</evidence>
<dbReference type="InterPro" id="IPR018211">
    <property type="entry name" value="ADH_Fe_CS"/>
</dbReference>
<dbReference type="Pfam" id="PF25137">
    <property type="entry name" value="ADH_Fe_C"/>
    <property type="match status" value="1"/>
</dbReference>
<dbReference type="EMBL" id="CP089983">
    <property type="protein sequence ID" value="WXB04382.1"/>
    <property type="molecule type" value="Genomic_DNA"/>
</dbReference>
<dbReference type="Pfam" id="PF00465">
    <property type="entry name" value="Fe-ADH"/>
    <property type="match status" value="1"/>
</dbReference>
<evidence type="ECO:0000313" key="7">
    <source>
        <dbReference type="EMBL" id="WXB04382.1"/>
    </source>
</evidence>
<dbReference type="InterPro" id="IPR039697">
    <property type="entry name" value="Alcohol_dehydrogenase_Fe"/>
</dbReference>
<keyword evidence="4" id="KW-0520">NAD</keyword>
<evidence type="ECO:0000313" key="8">
    <source>
        <dbReference type="Proteomes" id="UP001374803"/>
    </source>
</evidence>
<proteinExistence type="inferred from homology"/>
<dbReference type="Gene3D" id="3.40.50.1970">
    <property type="match status" value="1"/>
</dbReference>
<sequence>MSDLVTWSFPTTIVYGNGALSTLGDHVKRLGAKRALVVADSGVVKAGIVANVTETLKKAGIAAAVFDGVDPNPVEKNIFDGVEAYKAHKADIIISVGGGSPLDAGKLIALKTTHERPLVDYDDATGGDQFITTNVPPIINIPTTAGTGSEVGRSGVVTLAATGRKTVIFSPYLLAKAAILDPALTVSMPGPVTAATGFDALTHCLEAYCSLGDHPMADGIALGGLELVAKFLARAVRKGDDLEARGAMMKAAMMGAVAFQKGLGACHSLAHPLSSEKGLHHGLANALCLPAVVEFNQSTIPERLERVRVILDPRAETAADAVRTLRSALGLPGGLAMRGVTTADIPKLADKAIIDACHRCNPRPTTREDLVKLYEASM</sequence>